<reference evidence="7" key="1">
    <citation type="journal article" date="2021" name="PeerJ">
        <title>Extensive microbial diversity within the chicken gut microbiome revealed by metagenomics and culture.</title>
        <authorList>
            <person name="Gilroy R."/>
            <person name="Ravi A."/>
            <person name="Getino M."/>
            <person name="Pursley I."/>
            <person name="Horton D.L."/>
            <person name="Alikhan N.F."/>
            <person name="Baker D."/>
            <person name="Gharbi K."/>
            <person name="Hall N."/>
            <person name="Watson M."/>
            <person name="Adriaenssens E.M."/>
            <person name="Foster-Nyarko E."/>
            <person name="Jarju S."/>
            <person name="Secka A."/>
            <person name="Antonio M."/>
            <person name="Oren A."/>
            <person name="Chaudhuri R.R."/>
            <person name="La Ragione R."/>
            <person name="Hildebrand F."/>
            <person name="Pallen M.J."/>
        </authorList>
    </citation>
    <scope>NUCLEOTIDE SEQUENCE</scope>
    <source>
        <strain evidence="7">ChiBcec8-14828</strain>
    </source>
</reference>
<evidence type="ECO:0000256" key="4">
    <source>
        <dbReference type="ARBA" id="ARBA00023004"/>
    </source>
</evidence>
<keyword evidence="4 6" id="KW-0408">Iron</keyword>
<comment type="similarity">
    <text evidence="6">Belongs to the Mrp/NBP35 ATP-binding proteins family.</text>
</comment>
<dbReference type="Gene3D" id="3.40.50.300">
    <property type="entry name" value="P-loop containing nucleotide triphosphate hydrolases"/>
    <property type="match status" value="1"/>
</dbReference>
<dbReference type="EMBL" id="DWYA01000036">
    <property type="protein sequence ID" value="HJB39457.1"/>
    <property type="molecule type" value="Genomic_DNA"/>
</dbReference>
<name>A0A9D2M1H9_9FIRM</name>
<dbReference type="InterPro" id="IPR027417">
    <property type="entry name" value="P-loop_NTPase"/>
</dbReference>
<evidence type="ECO:0000256" key="6">
    <source>
        <dbReference type="HAMAP-Rule" id="MF_02040"/>
    </source>
</evidence>
<keyword evidence="2 6" id="KW-0547">Nucleotide-binding</keyword>
<keyword evidence="1 6" id="KW-0479">Metal-binding</keyword>
<dbReference type="GO" id="GO:0051539">
    <property type="term" value="F:4 iron, 4 sulfur cluster binding"/>
    <property type="evidence" value="ECO:0007669"/>
    <property type="project" value="TreeGrafter"/>
</dbReference>
<sequence>MSECTHNCETCGQSCSSRQGGAPDFRAQPHEKSKIKKVIGVVSGKGGVGKSMTSGLLAVLLNRRGRRTAVLDADITGPSIPRLFGLHEKARANESGIYPAVTETGIQVMSTNLLLENENDPVVWRGPVIAGAVKQFWQEVIWDDVDFMFVDMPPGTGDVPLTVFQSLPVDGIVVVTSPQELVGMIVEKAVKMAQMMHISVLGVVENMSYLPCPDCGKKIHLFGESHIASIAEQYHIPVLAQCPVDPALAQLADTGKLEQAQTDCLDGAAEVIDAMLSSR</sequence>
<dbReference type="GO" id="GO:0016887">
    <property type="term" value="F:ATP hydrolysis activity"/>
    <property type="evidence" value="ECO:0007669"/>
    <property type="project" value="UniProtKB-UniRule"/>
</dbReference>
<dbReference type="GO" id="GO:0046872">
    <property type="term" value="F:metal ion binding"/>
    <property type="evidence" value="ECO:0007669"/>
    <property type="project" value="UniProtKB-KW"/>
</dbReference>
<dbReference type="SUPFAM" id="SSF52540">
    <property type="entry name" value="P-loop containing nucleoside triphosphate hydrolases"/>
    <property type="match status" value="1"/>
</dbReference>
<evidence type="ECO:0000256" key="1">
    <source>
        <dbReference type="ARBA" id="ARBA00022723"/>
    </source>
</evidence>
<dbReference type="GO" id="GO:0005524">
    <property type="term" value="F:ATP binding"/>
    <property type="evidence" value="ECO:0007669"/>
    <property type="project" value="UniProtKB-UniRule"/>
</dbReference>
<dbReference type="Pfam" id="PF10609">
    <property type="entry name" value="ParA"/>
    <property type="match status" value="1"/>
</dbReference>
<dbReference type="GO" id="GO:0140663">
    <property type="term" value="F:ATP-dependent FeS chaperone activity"/>
    <property type="evidence" value="ECO:0007669"/>
    <property type="project" value="InterPro"/>
</dbReference>
<comment type="subunit">
    <text evidence="6">Homodimer.</text>
</comment>
<evidence type="ECO:0000256" key="2">
    <source>
        <dbReference type="ARBA" id="ARBA00022741"/>
    </source>
</evidence>
<dbReference type="PANTHER" id="PTHR42961:SF2">
    <property type="entry name" value="IRON-SULFUR PROTEIN NUBPL"/>
    <property type="match status" value="1"/>
</dbReference>
<dbReference type="Proteomes" id="UP000824209">
    <property type="component" value="Unassembled WGS sequence"/>
</dbReference>
<keyword evidence="3 6" id="KW-0067">ATP-binding</keyword>
<dbReference type="InterPro" id="IPR019591">
    <property type="entry name" value="Mrp/NBP35_ATP-bd"/>
</dbReference>
<organism evidence="7 8">
    <name type="scientific">Candidatus Ruthenibacterium avium</name>
    <dbReference type="NCBI Taxonomy" id="2838751"/>
    <lineage>
        <taxon>Bacteria</taxon>
        <taxon>Bacillati</taxon>
        <taxon>Bacillota</taxon>
        <taxon>Clostridia</taxon>
        <taxon>Eubacteriales</taxon>
        <taxon>Oscillospiraceae</taxon>
        <taxon>Ruthenibacterium</taxon>
    </lineage>
</organism>
<evidence type="ECO:0000313" key="7">
    <source>
        <dbReference type="EMBL" id="HJB39457.1"/>
    </source>
</evidence>
<dbReference type="CDD" id="cd02037">
    <property type="entry name" value="Mrp_NBP35"/>
    <property type="match status" value="1"/>
</dbReference>
<protein>
    <recommendedName>
        <fullName evidence="6">Iron-sulfur cluster carrier protein</fullName>
    </recommendedName>
</protein>
<reference evidence="7" key="2">
    <citation type="submission" date="2021-04" db="EMBL/GenBank/DDBJ databases">
        <authorList>
            <person name="Gilroy R."/>
        </authorList>
    </citation>
    <scope>NUCLEOTIDE SEQUENCE</scope>
    <source>
        <strain evidence="7">ChiBcec8-14828</strain>
    </source>
</reference>
<evidence type="ECO:0000256" key="5">
    <source>
        <dbReference type="ARBA" id="ARBA00023014"/>
    </source>
</evidence>
<comment type="caution">
    <text evidence="7">The sequence shown here is derived from an EMBL/GenBank/DDBJ whole genome shotgun (WGS) entry which is preliminary data.</text>
</comment>
<accession>A0A9D2M1H9</accession>
<proteinExistence type="inferred from homology"/>
<keyword evidence="6" id="KW-0378">Hydrolase</keyword>
<dbReference type="HAMAP" id="MF_02040">
    <property type="entry name" value="Mrp_NBP35"/>
    <property type="match status" value="1"/>
</dbReference>
<keyword evidence="5 6" id="KW-0411">Iron-sulfur</keyword>
<dbReference type="FunFam" id="3.40.50.300:FF:001119">
    <property type="entry name" value="Iron-sulfur cluster carrier protein"/>
    <property type="match status" value="1"/>
</dbReference>
<evidence type="ECO:0000256" key="3">
    <source>
        <dbReference type="ARBA" id="ARBA00022840"/>
    </source>
</evidence>
<feature type="binding site" evidence="6">
    <location>
        <begin position="44"/>
        <end position="51"/>
    </location>
    <ligand>
        <name>ATP</name>
        <dbReference type="ChEBI" id="CHEBI:30616"/>
    </ligand>
</feature>
<dbReference type="InterPro" id="IPR033756">
    <property type="entry name" value="YlxH/NBP35"/>
</dbReference>
<gene>
    <name evidence="7" type="ORF">H9943_03570</name>
</gene>
<dbReference type="GO" id="GO:0016226">
    <property type="term" value="P:iron-sulfur cluster assembly"/>
    <property type="evidence" value="ECO:0007669"/>
    <property type="project" value="InterPro"/>
</dbReference>
<comment type="function">
    <text evidence="6">Binds and transfers iron-sulfur (Fe-S) clusters to target apoproteins. Can hydrolyze ATP.</text>
</comment>
<dbReference type="InterPro" id="IPR044304">
    <property type="entry name" value="NUBPL-like"/>
</dbReference>
<dbReference type="AlphaFoldDB" id="A0A9D2M1H9"/>
<evidence type="ECO:0000313" key="8">
    <source>
        <dbReference type="Proteomes" id="UP000824209"/>
    </source>
</evidence>
<dbReference type="PANTHER" id="PTHR42961">
    <property type="entry name" value="IRON-SULFUR PROTEIN NUBPL"/>
    <property type="match status" value="1"/>
</dbReference>